<comment type="similarity">
    <text evidence="1">Belongs to the bacterial ribosomal protein bL28 family.</text>
</comment>
<reference evidence="6 7" key="1">
    <citation type="journal article" date="2011" name="Proc. Natl. Acad. Sci. U.S.A.">
        <title>Evolutionary erosion of yeast sex chromosomes by mating-type switching accidents.</title>
        <authorList>
            <person name="Gordon J.L."/>
            <person name="Armisen D."/>
            <person name="Proux-Wera E."/>
            <person name="Oheigeartaigh S.S."/>
            <person name="Byrne K.P."/>
            <person name="Wolfe K.H."/>
        </authorList>
    </citation>
    <scope>NUCLEOTIDE SEQUENCE [LARGE SCALE GENOMIC DNA]</scope>
    <source>
        <strain evidence="7">ATCC MYA-139 / BCRC 22969 / CBS 8797 / CCRC 22969 / KCTC 17520 / NBRC 10181 / NCYC 3082</strain>
    </source>
</reference>
<evidence type="ECO:0000313" key="7">
    <source>
        <dbReference type="Proteomes" id="UP000006310"/>
    </source>
</evidence>
<dbReference type="FunFam" id="2.30.170.40:FF:000003">
    <property type="entry name" value="54S ribosomal protein L24"/>
    <property type="match status" value="1"/>
</dbReference>
<dbReference type="InterPro" id="IPR037147">
    <property type="entry name" value="Ribosomal_bL28_sf"/>
</dbReference>
<dbReference type="PANTHER" id="PTHR13528">
    <property type="entry name" value="39S RIBOSOMAL PROTEIN L28, MITOCHONDRIAL"/>
    <property type="match status" value="1"/>
</dbReference>
<sequence length="268" mass="31111">MEILATRKCTPTSIKFLKGFLLAKRPFSSEGNILQRGWRLVESRRVAERPVYRVGDDRPIYIPREALKYPDYPYGDPTVFKQSSRGLYGGAVKQFGNRISESKHKIRRTWMPNIIRKSLWSEALNRLVRMRLTAKVYRTISKEGGLDRYLLKDKPARVKELGPFGWRLRYDVLKALEKGAPVEKAAVPSVPQFEGEIGGKQVSVHCTRGKLLHLLYPLERLEQESLGNQTFTRRKFREMYYKFDVKQVLEKLNEYEYDLNSLHGGAAE</sequence>
<dbReference type="GO" id="GO:0003735">
    <property type="term" value="F:structural constituent of ribosome"/>
    <property type="evidence" value="ECO:0007669"/>
    <property type="project" value="EnsemblFungi"/>
</dbReference>
<dbReference type="KEGG" id="kng:KNAG_0F01610"/>
<evidence type="ECO:0000256" key="3">
    <source>
        <dbReference type="ARBA" id="ARBA00023274"/>
    </source>
</evidence>
<name>J7S783_HUIN7</name>
<organism evidence="6 7">
    <name type="scientific">Huiozyma naganishii (strain ATCC MYA-139 / BCRC 22969 / CBS 8797 / KCTC 17520 / NBRC 10181 / NCYC 3082 / Yp74L-3)</name>
    <name type="common">Yeast</name>
    <name type="synonym">Kazachstania naganishii</name>
    <dbReference type="NCBI Taxonomy" id="1071383"/>
    <lineage>
        <taxon>Eukaryota</taxon>
        <taxon>Fungi</taxon>
        <taxon>Dikarya</taxon>
        <taxon>Ascomycota</taxon>
        <taxon>Saccharomycotina</taxon>
        <taxon>Saccharomycetes</taxon>
        <taxon>Saccharomycetales</taxon>
        <taxon>Saccharomycetaceae</taxon>
        <taxon>Huiozyma</taxon>
    </lineage>
</organism>
<evidence type="ECO:0000256" key="2">
    <source>
        <dbReference type="ARBA" id="ARBA00022980"/>
    </source>
</evidence>
<protein>
    <recommendedName>
        <fullName evidence="4">Large ribosomal subunit protein bL28m</fullName>
    </recommendedName>
</protein>
<dbReference type="Pfam" id="PF00830">
    <property type="entry name" value="Ribosomal_L28"/>
    <property type="match status" value="1"/>
</dbReference>
<dbReference type="PANTHER" id="PTHR13528:SF2">
    <property type="entry name" value="LARGE RIBOSOMAL SUBUNIT PROTEIN BL28M"/>
    <property type="match status" value="1"/>
</dbReference>
<comment type="function">
    <text evidence="5">Component of the mitochondrial ribosome (mitoribosome), a dedicated translation machinery responsible for the synthesis of mitochondrial genome-encoded proteins, including at least some of the essential transmembrane subunits of the mitochondrial respiratory chain. The mitoribosomes are attached to the mitochondrial inner membrane and translation products are cotranslationally integrated into the membrane.</text>
</comment>
<dbReference type="SUPFAM" id="SSF143800">
    <property type="entry name" value="L28p-like"/>
    <property type="match status" value="1"/>
</dbReference>
<keyword evidence="3" id="KW-0687">Ribonucleoprotein</keyword>
<dbReference type="InterPro" id="IPR034704">
    <property type="entry name" value="Ribosomal_bL28/bL31-like_sf"/>
</dbReference>
<evidence type="ECO:0000256" key="1">
    <source>
        <dbReference type="ARBA" id="ARBA00008760"/>
    </source>
</evidence>
<keyword evidence="7" id="KW-1185">Reference proteome</keyword>
<dbReference type="STRING" id="1071383.J7S783"/>
<dbReference type="GO" id="GO:0005762">
    <property type="term" value="C:mitochondrial large ribosomal subunit"/>
    <property type="evidence" value="ECO:0007669"/>
    <property type="project" value="EnsemblFungi"/>
</dbReference>
<dbReference type="RefSeq" id="XP_022465075.1">
    <property type="nucleotide sequence ID" value="XM_022608595.1"/>
</dbReference>
<accession>J7S783</accession>
<evidence type="ECO:0000256" key="5">
    <source>
        <dbReference type="ARBA" id="ARBA00037226"/>
    </source>
</evidence>
<dbReference type="AlphaFoldDB" id="J7S783"/>
<proteinExistence type="inferred from homology"/>
<dbReference type="OrthoDB" id="361870at2759"/>
<dbReference type="GeneID" id="34526544"/>
<keyword evidence="2" id="KW-0689">Ribosomal protein</keyword>
<evidence type="ECO:0000256" key="4">
    <source>
        <dbReference type="ARBA" id="ARBA00035269"/>
    </source>
</evidence>
<dbReference type="Gene3D" id="2.30.170.40">
    <property type="entry name" value="Ribosomal protein L28/L24"/>
    <property type="match status" value="1"/>
</dbReference>
<dbReference type="InterPro" id="IPR026569">
    <property type="entry name" value="Ribosomal_bL28"/>
</dbReference>
<gene>
    <name evidence="6" type="primary">KNAG0F01610</name>
    <name evidence="6" type="ordered locus">KNAG_0F01610</name>
</gene>
<dbReference type="eggNOG" id="KOG3278">
    <property type="taxonomic scope" value="Eukaryota"/>
</dbReference>
<dbReference type="EMBL" id="HE978319">
    <property type="protein sequence ID" value="CCK70829.1"/>
    <property type="molecule type" value="Genomic_DNA"/>
</dbReference>
<dbReference type="HOGENOM" id="CLU_090033_0_0_1"/>
<reference evidence="7" key="2">
    <citation type="submission" date="2012-08" db="EMBL/GenBank/DDBJ databases">
        <title>Genome sequence of Kazachstania naganishii.</title>
        <authorList>
            <person name="Gordon J.L."/>
            <person name="Armisen D."/>
            <person name="Proux-Wera E."/>
            <person name="OhEigeartaigh S.S."/>
            <person name="Byrne K.P."/>
            <person name="Wolfe K.H."/>
        </authorList>
    </citation>
    <scope>NUCLEOTIDE SEQUENCE [LARGE SCALE GENOMIC DNA]</scope>
    <source>
        <strain evidence="7">ATCC MYA-139 / BCRC 22969 / CBS 8797 / CCRC 22969 / KCTC 17520 / NBRC 10181 / NCYC 3082</strain>
    </source>
</reference>
<dbReference type="Proteomes" id="UP000006310">
    <property type="component" value="Chromosome 6"/>
</dbReference>
<evidence type="ECO:0000313" key="6">
    <source>
        <dbReference type="EMBL" id="CCK70829.1"/>
    </source>
</evidence>